<proteinExistence type="predicted"/>
<gene>
    <name evidence="1" type="ORF">HJC23_005493</name>
</gene>
<feature type="non-terminal residue" evidence="1">
    <location>
        <position position="1"/>
    </location>
</feature>
<evidence type="ECO:0000313" key="2">
    <source>
        <dbReference type="Proteomes" id="UP001516023"/>
    </source>
</evidence>
<name>A0ABD3PGC1_9STRA</name>
<dbReference type="AlphaFoldDB" id="A0ABD3PGC1"/>
<organism evidence="1 2">
    <name type="scientific">Cyclotella cryptica</name>
    <dbReference type="NCBI Taxonomy" id="29204"/>
    <lineage>
        <taxon>Eukaryota</taxon>
        <taxon>Sar</taxon>
        <taxon>Stramenopiles</taxon>
        <taxon>Ochrophyta</taxon>
        <taxon>Bacillariophyta</taxon>
        <taxon>Coscinodiscophyceae</taxon>
        <taxon>Thalassiosirophycidae</taxon>
        <taxon>Stephanodiscales</taxon>
        <taxon>Stephanodiscaceae</taxon>
        <taxon>Cyclotella</taxon>
    </lineage>
</organism>
<comment type="caution">
    <text evidence="1">The sequence shown here is derived from an EMBL/GenBank/DDBJ whole genome shotgun (WGS) entry which is preliminary data.</text>
</comment>
<keyword evidence="2" id="KW-1185">Reference proteome</keyword>
<dbReference type="Proteomes" id="UP001516023">
    <property type="component" value="Unassembled WGS sequence"/>
</dbReference>
<reference evidence="1 2" key="1">
    <citation type="journal article" date="2020" name="G3 (Bethesda)">
        <title>Improved Reference Genome for Cyclotella cryptica CCMP332, a Model for Cell Wall Morphogenesis, Salinity Adaptation, and Lipid Production in Diatoms (Bacillariophyta).</title>
        <authorList>
            <person name="Roberts W.R."/>
            <person name="Downey K.M."/>
            <person name="Ruck E.C."/>
            <person name="Traller J.C."/>
            <person name="Alverson A.J."/>
        </authorList>
    </citation>
    <scope>NUCLEOTIDE SEQUENCE [LARGE SCALE GENOMIC DNA]</scope>
    <source>
        <strain evidence="1 2">CCMP332</strain>
    </source>
</reference>
<dbReference type="EMBL" id="JABMIG020000184">
    <property type="protein sequence ID" value="KAL3786982.1"/>
    <property type="molecule type" value="Genomic_DNA"/>
</dbReference>
<protein>
    <submittedName>
        <fullName evidence="1">Uncharacterized protein</fullName>
    </submittedName>
</protein>
<sequence length="108" mass="12107">LGQPAPERKLTCINRSSTSNLVSRKDDREEIPPLLMRMSIVAKVWVCVAIWRHSALTDSNASLSRPLRMSKEGWQDASACASDHPRPRDAPVSSIALFWYCSWVALGR</sequence>
<evidence type="ECO:0000313" key="1">
    <source>
        <dbReference type="EMBL" id="KAL3786982.1"/>
    </source>
</evidence>
<accession>A0ABD3PGC1</accession>